<sequence>MKKLLLFLIIISMTFTVVVNAKMLAVGGSFGMGNLSNDQFSSDRGNFKYAGFVMVKTPILPLQIKAGVEYNNSNQEDTIIGIPYNSILSNLSYFASADFRYHIIMTPLTPYVGIGASFNSLKRTLKAVSGSATVTSDTTYKAEIGVNGHIGLSIEPAKTFAVFIEGNYGQIFTNDLSDFGNKNIADFGGKAGIIIYFF</sequence>
<comment type="caution">
    <text evidence="3">The sequence shown here is derived from an EMBL/GenBank/DDBJ whole genome shotgun (WGS) entry which is preliminary data.</text>
</comment>
<dbReference type="Gene3D" id="2.40.160.20">
    <property type="match status" value="1"/>
</dbReference>
<organism evidence="3 4">
    <name type="scientific">candidate division TA06 bacterium</name>
    <dbReference type="NCBI Taxonomy" id="2250710"/>
    <lineage>
        <taxon>Bacteria</taxon>
        <taxon>Bacteria division TA06</taxon>
    </lineage>
</organism>
<keyword evidence="1" id="KW-0732">Signal</keyword>
<dbReference type="AlphaFoldDB" id="A0A660S9H0"/>
<name>A0A660S9H0_UNCT6</name>
<dbReference type="Pfam" id="PF13505">
    <property type="entry name" value="OMP_b-brl"/>
    <property type="match status" value="1"/>
</dbReference>
<gene>
    <name evidence="3" type="ORF">DRP44_02415</name>
</gene>
<dbReference type="Proteomes" id="UP000282321">
    <property type="component" value="Unassembled WGS sequence"/>
</dbReference>
<dbReference type="EMBL" id="QNBC01000020">
    <property type="protein sequence ID" value="RKX67398.1"/>
    <property type="molecule type" value="Genomic_DNA"/>
</dbReference>
<proteinExistence type="predicted"/>
<dbReference type="InterPro" id="IPR027385">
    <property type="entry name" value="Beta-barrel_OMP"/>
</dbReference>
<evidence type="ECO:0000259" key="2">
    <source>
        <dbReference type="Pfam" id="PF13505"/>
    </source>
</evidence>
<dbReference type="SUPFAM" id="SSF56925">
    <property type="entry name" value="OMPA-like"/>
    <property type="match status" value="1"/>
</dbReference>
<evidence type="ECO:0000256" key="1">
    <source>
        <dbReference type="ARBA" id="ARBA00022729"/>
    </source>
</evidence>
<reference evidence="3 4" key="1">
    <citation type="submission" date="2018-06" db="EMBL/GenBank/DDBJ databases">
        <title>Extensive metabolic versatility and redundancy in microbially diverse, dynamic hydrothermal sediments.</title>
        <authorList>
            <person name="Dombrowski N."/>
            <person name="Teske A."/>
            <person name="Baker B.J."/>
        </authorList>
    </citation>
    <scope>NUCLEOTIDE SEQUENCE [LARGE SCALE GENOMIC DNA]</scope>
    <source>
        <strain evidence="3">B35_G9</strain>
    </source>
</reference>
<feature type="domain" description="Outer membrane protein beta-barrel" evidence="2">
    <location>
        <begin position="18"/>
        <end position="175"/>
    </location>
</feature>
<accession>A0A660S9H0</accession>
<protein>
    <recommendedName>
        <fullName evidence="2">Outer membrane protein beta-barrel domain-containing protein</fullName>
    </recommendedName>
</protein>
<evidence type="ECO:0000313" key="3">
    <source>
        <dbReference type="EMBL" id="RKX67398.1"/>
    </source>
</evidence>
<evidence type="ECO:0000313" key="4">
    <source>
        <dbReference type="Proteomes" id="UP000282321"/>
    </source>
</evidence>
<dbReference type="InterPro" id="IPR011250">
    <property type="entry name" value="OMP/PagP_B-barrel"/>
</dbReference>